<evidence type="ECO:0000256" key="1">
    <source>
        <dbReference type="SAM" id="Phobius"/>
    </source>
</evidence>
<keyword evidence="3" id="KW-1185">Reference proteome</keyword>
<feature type="transmembrane region" description="Helical" evidence="1">
    <location>
        <begin position="22"/>
        <end position="44"/>
    </location>
</feature>
<dbReference type="Proteomes" id="UP001524501">
    <property type="component" value="Unassembled WGS sequence"/>
</dbReference>
<feature type="transmembrane region" description="Helical" evidence="1">
    <location>
        <begin position="101"/>
        <end position="121"/>
    </location>
</feature>
<accession>A0ABT1Q8M3</accession>
<protein>
    <recommendedName>
        <fullName evidence="4">Transmembrane protein</fullName>
    </recommendedName>
</protein>
<keyword evidence="1" id="KW-0472">Membrane</keyword>
<reference evidence="2 3" key="1">
    <citation type="submission" date="2022-07" db="EMBL/GenBank/DDBJ databases">
        <title>Degradation activity of malathion, p-nitrophenol and potential low-temperature adaptation strategy of Rhodococcus sp. FXJ9.536.</title>
        <authorList>
            <person name="Huang J."/>
            <person name="Huang Y."/>
        </authorList>
    </citation>
    <scope>NUCLEOTIDE SEQUENCE [LARGE SCALE GENOMIC DNA]</scope>
    <source>
        <strain evidence="2 3">FXJ9.536</strain>
    </source>
</reference>
<dbReference type="RefSeq" id="WP_255966173.1">
    <property type="nucleotide sequence ID" value="NZ_JANFQF010000003.1"/>
</dbReference>
<name>A0ABT1Q8M3_9NOCA</name>
<dbReference type="EMBL" id="JANFQF010000003">
    <property type="protein sequence ID" value="MCQ4118609.1"/>
    <property type="molecule type" value="Genomic_DNA"/>
</dbReference>
<evidence type="ECO:0000313" key="2">
    <source>
        <dbReference type="EMBL" id="MCQ4118609.1"/>
    </source>
</evidence>
<comment type="caution">
    <text evidence="2">The sequence shown here is derived from an EMBL/GenBank/DDBJ whole genome shotgun (WGS) entry which is preliminary data.</text>
</comment>
<keyword evidence="1" id="KW-1133">Transmembrane helix</keyword>
<organism evidence="2 3">
    <name type="scientific">Rhodococcus tibetensis</name>
    <dbReference type="NCBI Taxonomy" id="2965064"/>
    <lineage>
        <taxon>Bacteria</taxon>
        <taxon>Bacillati</taxon>
        <taxon>Actinomycetota</taxon>
        <taxon>Actinomycetes</taxon>
        <taxon>Mycobacteriales</taxon>
        <taxon>Nocardiaceae</taxon>
        <taxon>Rhodococcus</taxon>
    </lineage>
</organism>
<gene>
    <name evidence="2" type="ORF">NOF53_05375</name>
</gene>
<sequence length="131" mass="14557">MTEPVELGVDSQPRTHSAVTRALIWGICITISVVFLTLISSVIWPGQVVYLAPLLCEQPEYEGIVVSDTYATGDGRSTNFTLYCVGDRGQTTDNGWLQPFLLMWAAYLTVVTIVTLFVLIWRKGRSVSEEL</sequence>
<evidence type="ECO:0008006" key="4">
    <source>
        <dbReference type="Google" id="ProtNLM"/>
    </source>
</evidence>
<keyword evidence="1" id="KW-0812">Transmembrane</keyword>
<evidence type="ECO:0000313" key="3">
    <source>
        <dbReference type="Proteomes" id="UP001524501"/>
    </source>
</evidence>
<proteinExistence type="predicted"/>